<keyword evidence="18" id="KW-1185">Reference proteome</keyword>
<dbReference type="InterPro" id="IPR050116">
    <property type="entry name" value="DNA_polymerase-Y"/>
</dbReference>
<comment type="similarity">
    <text evidence="2 15">Belongs to the DNA polymerase type-Y family.</text>
</comment>
<comment type="subcellular location">
    <subcellularLocation>
        <location evidence="1 15">Cytoplasm</location>
    </subcellularLocation>
</comment>
<keyword evidence="11 15" id="KW-0239">DNA-directed DNA polymerase</keyword>
<dbReference type="Pfam" id="PF11799">
    <property type="entry name" value="IMS_C"/>
    <property type="match status" value="1"/>
</dbReference>
<keyword evidence="8 15" id="KW-0479">Metal-binding</keyword>
<evidence type="ECO:0000256" key="4">
    <source>
        <dbReference type="ARBA" id="ARBA00022490"/>
    </source>
</evidence>
<dbReference type="SUPFAM" id="SSF100879">
    <property type="entry name" value="Lesion bypass DNA polymerase (Y-family), little finger domain"/>
    <property type="match status" value="1"/>
</dbReference>
<evidence type="ECO:0000256" key="8">
    <source>
        <dbReference type="ARBA" id="ARBA00022723"/>
    </source>
</evidence>
<keyword evidence="6 15" id="KW-0548">Nucleotidyltransferase</keyword>
<accession>A0ABV9M189</accession>
<evidence type="ECO:0000256" key="10">
    <source>
        <dbReference type="ARBA" id="ARBA00022842"/>
    </source>
</evidence>
<keyword evidence="12 15" id="KW-0238">DNA-binding</keyword>
<comment type="caution">
    <text evidence="17">The sequence shown here is derived from an EMBL/GenBank/DDBJ whole genome shotgun (WGS) entry which is preliminary data.</text>
</comment>
<keyword evidence="3 15" id="KW-0515">Mutator protein</keyword>
<protein>
    <recommendedName>
        <fullName evidence="15">DNA polymerase IV</fullName>
        <shortName evidence="15">Pol IV</shortName>
        <ecNumber evidence="15">2.7.7.7</ecNumber>
    </recommendedName>
</protein>
<dbReference type="Pfam" id="PF00817">
    <property type="entry name" value="IMS"/>
    <property type="match status" value="1"/>
</dbReference>
<dbReference type="Gene3D" id="3.40.1170.60">
    <property type="match status" value="1"/>
</dbReference>
<dbReference type="EMBL" id="JBHSGU010000019">
    <property type="protein sequence ID" value="MFC4701680.1"/>
    <property type="molecule type" value="Genomic_DNA"/>
</dbReference>
<dbReference type="Gene3D" id="3.30.1490.100">
    <property type="entry name" value="DNA polymerase, Y-family, little finger domain"/>
    <property type="match status" value="1"/>
</dbReference>
<feature type="site" description="Substrate discrimination" evidence="15">
    <location>
        <position position="13"/>
    </location>
</feature>
<evidence type="ECO:0000259" key="16">
    <source>
        <dbReference type="PROSITE" id="PS50173"/>
    </source>
</evidence>
<keyword evidence="13 15" id="KW-0234">DNA repair</keyword>
<organism evidence="17 18">
    <name type="scientific">Glaciecola siphonariae</name>
    <dbReference type="NCBI Taxonomy" id="521012"/>
    <lineage>
        <taxon>Bacteria</taxon>
        <taxon>Pseudomonadati</taxon>
        <taxon>Pseudomonadota</taxon>
        <taxon>Gammaproteobacteria</taxon>
        <taxon>Alteromonadales</taxon>
        <taxon>Alteromonadaceae</taxon>
        <taxon>Glaciecola</taxon>
    </lineage>
</organism>
<feature type="domain" description="UmuC" evidence="16">
    <location>
        <begin position="4"/>
        <end position="185"/>
    </location>
</feature>
<feature type="binding site" evidence="15">
    <location>
        <position position="8"/>
    </location>
    <ligand>
        <name>Mg(2+)</name>
        <dbReference type="ChEBI" id="CHEBI:18420"/>
    </ligand>
</feature>
<sequence length="353" mass="39460">MRKIIHVDMDAFYVSVEIRDKPELAGFPVAVGGKTANRGVLTTCNYIAREFGVRSAMPAALALRKCPKLIIVPGRMQVYQQVSQHIREIFSRYTELIEPLSLDEAFLDVTHCELFKGSATLIAQDIRRTIEQELNLTASAGVAPIKFVAKVASDLNKPNGQYVVTPDELDAFIEALPLNKIPGVGKVTFEKLQQLGLLTGADIKALPESELVDKFGKFGRSLWQKCQGNDPRAVETSRIRKSVGVERTFNTNQVSEDELASYLLDKLLPELTRRAEKYLTSRGIDKIGVKVKFHDFQQTTKEIKHHTIDANVLLDLLHEALKRGVGKQVRLLGLQVGLRPPAQEQAQMAFDWE</sequence>
<dbReference type="RefSeq" id="WP_382410385.1">
    <property type="nucleotide sequence ID" value="NZ_JBHSGU010000019.1"/>
</dbReference>
<evidence type="ECO:0000313" key="17">
    <source>
        <dbReference type="EMBL" id="MFC4701680.1"/>
    </source>
</evidence>
<dbReference type="Proteomes" id="UP001595897">
    <property type="component" value="Unassembled WGS sequence"/>
</dbReference>
<dbReference type="InterPro" id="IPR043502">
    <property type="entry name" value="DNA/RNA_pol_sf"/>
</dbReference>
<gene>
    <name evidence="15 17" type="primary">dinB</name>
    <name evidence="17" type="ORF">ACFO4O_16105</name>
</gene>
<comment type="catalytic activity">
    <reaction evidence="14 15">
        <text>DNA(n) + a 2'-deoxyribonucleoside 5'-triphosphate = DNA(n+1) + diphosphate</text>
        <dbReference type="Rhea" id="RHEA:22508"/>
        <dbReference type="Rhea" id="RHEA-COMP:17339"/>
        <dbReference type="Rhea" id="RHEA-COMP:17340"/>
        <dbReference type="ChEBI" id="CHEBI:33019"/>
        <dbReference type="ChEBI" id="CHEBI:61560"/>
        <dbReference type="ChEBI" id="CHEBI:173112"/>
        <dbReference type="EC" id="2.7.7.7"/>
    </reaction>
</comment>
<evidence type="ECO:0000256" key="3">
    <source>
        <dbReference type="ARBA" id="ARBA00022457"/>
    </source>
</evidence>
<evidence type="ECO:0000256" key="1">
    <source>
        <dbReference type="ARBA" id="ARBA00004496"/>
    </source>
</evidence>
<evidence type="ECO:0000256" key="13">
    <source>
        <dbReference type="ARBA" id="ARBA00023204"/>
    </source>
</evidence>
<dbReference type="PANTHER" id="PTHR11076">
    <property type="entry name" value="DNA REPAIR POLYMERASE UMUC / TRANSFERASE FAMILY MEMBER"/>
    <property type="match status" value="1"/>
</dbReference>
<keyword evidence="7 15" id="KW-0235">DNA replication</keyword>
<evidence type="ECO:0000256" key="5">
    <source>
        <dbReference type="ARBA" id="ARBA00022679"/>
    </source>
</evidence>
<dbReference type="PANTHER" id="PTHR11076:SF33">
    <property type="entry name" value="DNA POLYMERASE KAPPA"/>
    <property type="match status" value="1"/>
</dbReference>
<dbReference type="PROSITE" id="PS50173">
    <property type="entry name" value="UMUC"/>
    <property type="match status" value="1"/>
</dbReference>
<keyword evidence="5 15" id="KW-0808">Transferase</keyword>
<evidence type="ECO:0000256" key="6">
    <source>
        <dbReference type="ARBA" id="ARBA00022695"/>
    </source>
</evidence>
<evidence type="ECO:0000256" key="11">
    <source>
        <dbReference type="ARBA" id="ARBA00022932"/>
    </source>
</evidence>
<dbReference type="CDD" id="cd03586">
    <property type="entry name" value="PolY_Pol_IV_kappa"/>
    <property type="match status" value="1"/>
</dbReference>
<dbReference type="InterPro" id="IPR036775">
    <property type="entry name" value="DNA_pol_Y-fam_lit_finger_sf"/>
</dbReference>
<dbReference type="Pfam" id="PF21999">
    <property type="entry name" value="IMS_HHH_1"/>
    <property type="match status" value="1"/>
</dbReference>
<dbReference type="InterPro" id="IPR053848">
    <property type="entry name" value="IMS_HHH_1"/>
</dbReference>
<comment type="cofactor">
    <cofactor evidence="15">
        <name>Mg(2+)</name>
        <dbReference type="ChEBI" id="CHEBI:18420"/>
    </cofactor>
    <text evidence="15">Binds 2 magnesium ions per subunit.</text>
</comment>
<dbReference type="InterPro" id="IPR017961">
    <property type="entry name" value="DNA_pol_Y-fam_little_finger"/>
</dbReference>
<dbReference type="InterPro" id="IPR043128">
    <property type="entry name" value="Rev_trsase/Diguanyl_cyclase"/>
</dbReference>
<dbReference type="GO" id="GO:0003887">
    <property type="term" value="F:DNA-directed DNA polymerase activity"/>
    <property type="evidence" value="ECO:0007669"/>
    <property type="project" value="UniProtKB-EC"/>
</dbReference>
<keyword evidence="4 15" id="KW-0963">Cytoplasm</keyword>
<evidence type="ECO:0000256" key="15">
    <source>
        <dbReference type="HAMAP-Rule" id="MF_01113"/>
    </source>
</evidence>
<evidence type="ECO:0000256" key="9">
    <source>
        <dbReference type="ARBA" id="ARBA00022763"/>
    </source>
</evidence>
<dbReference type="InterPro" id="IPR022880">
    <property type="entry name" value="DNApol_IV"/>
</dbReference>
<comment type="function">
    <text evidence="15">Poorly processive, error-prone DNA polymerase involved in untargeted mutagenesis. Copies undamaged DNA at stalled replication forks, which arise in vivo from mismatched or misaligned primer ends. These misaligned primers can be extended by PolIV. Exhibits no 3'-5' exonuclease (proofreading) activity. May be involved in translesional synthesis, in conjunction with the beta clamp from PolIII.</text>
</comment>
<dbReference type="HAMAP" id="MF_01113">
    <property type="entry name" value="DNApol_IV"/>
    <property type="match status" value="1"/>
</dbReference>
<reference evidence="18" key="1">
    <citation type="journal article" date="2019" name="Int. J. Syst. Evol. Microbiol.">
        <title>The Global Catalogue of Microorganisms (GCM) 10K type strain sequencing project: providing services to taxonomists for standard genome sequencing and annotation.</title>
        <authorList>
            <consortium name="The Broad Institute Genomics Platform"/>
            <consortium name="The Broad Institute Genome Sequencing Center for Infectious Disease"/>
            <person name="Wu L."/>
            <person name="Ma J."/>
        </authorList>
    </citation>
    <scope>NUCLEOTIDE SEQUENCE [LARGE SCALE GENOMIC DNA]</scope>
    <source>
        <strain evidence="18">KACC 12507</strain>
    </source>
</reference>
<dbReference type="Gene3D" id="1.10.150.20">
    <property type="entry name" value="5' to 3' exonuclease, C-terminal subdomain"/>
    <property type="match status" value="1"/>
</dbReference>
<dbReference type="SUPFAM" id="SSF56672">
    <property type="entry name" value="DNA/RNA polymerases"/>
    <property type="match status" value="1"/>
</dbReference>
<name>A0ABV9M189_9ALTE</name>
<evidence type="ECO:0000313" key="18">
    <source>
        <dbReference type="Proteomes" id="UP001595897"/>
    </source>
</evidence>
<feature type="active site" evidence="15">
    <location>
        <position position="104"/>
    </location>
</feature>
<keyword evidence="9 15" id="KW-0227">DNA damage</keyword>
<dbReference type="Gene3D" id="3.30.70.270">
    <property type="match status" value="1"/>
</dbReference>
<keyword evidence="10 15" id="KW-0460">Magnesium</keyword>
<proteinExistence type="inferred from homology"/>
<dbReference type="InterPro" id="IPR001126">
    <property type="entry name" value="UmuC"/>
</dbReference>
<evidence type="ECO:0000256" key="2">
    <source>
        <dbReference type="ARBA" id="ARBA00010945"/>
    </source>
</evidence>
<feature type="binding site" evidence="15">
    <location>
        <position position="103"/>
    </location>
    <ligand>
        <name>Mg(2+)</name>
        <dbReference type="ChEBI" id="CHEBI:18420"/>
    </ligand>
</feature>
<comment type="subunit">
    <text evidence="15">Monomer.</text>
</comment>
<evidence type="ECO:0000256" key="14">
    <source>
        <dbReference type="ARBA" id="ARBA00049244"/>
    </source>
</evidence>
<evidence type="ECO:0000256" key="7">
    <source>
        <dbReference type="ARBA" id="ARBA00022705"/>
    </source>
</evidence>
<dbReference type="EC" id="2.7.7.7" evidence="15"/>
<evidence type="ECO:0000256" key="12">
    <source>
        <dbReference type="ARBA" id="ARBA00023125"/>
    </source>
</evidence>
<dbReference type="NCBIfam" id="NF002677">
    <property type="entry name" value="PRK02406.1"/>
    <property type="match status" value="1"/>
</dbReference>